<evidence type="ECO:0000259" key="3">
    <source>
        <dbReference type="PROSITE" id="PS50914"/>
    </source>
</evidence>
<keyword evidence="1 2" id="KW-0732">Signal</keyword>
<dbReference type="STRING" id="1286106.MPL1_05559"/>
<proteinExistence type="predicted"/>
<evidence type="ECO:0000313" key="5">
    <source>
        <dbReference type="Proteomes" id="UP000012019"/>
    </source>
</evidence>
<dbReference type="SMART" id="SM00749">
    <property type="entry name" value="BON"/>
    <property type="match status" value="2"/>
</dbReference>
<evidence type="ECO:0000313" key="4">
    <source>
        <dbReference type="EMBL" id="EMR13329.1"/>
    </source>
</evidence>
<dbReference type="InterPro" id="IPR007055">
    <property type="entry name" value="BON_dom"/>
</dbReference>
<dbReference type="PANTHER" id="PTHR34606:SF4">
    <property type="entry name" value="OUTER MEMBRANE LIPOPROTEIN DOLP"/>
    <property type="match status" value="1"/>
</dbReference>
<dbReference type="Proteomes" id="UP000012019">
    <property type="component" value="Unassembled WGS sequence"/>
</dbReference>
<evidence type="ECO:0000256" key="2">
    <source>
        <dbReference type="SAM" id="SignalP"/>
    </source>
</evidence>
<accession>M7PSD4</accession>
<dbReference type="PROSITE" id="PS50914">
    <property type="entry name" value="BON"/>
    <property type="match status" value="2"/>
</dbReference>
<dbReference type="PATRIC" id="fig|1286106.3.peg.1115"/>
<dbReference type="OrthoDB" id="9783990at2"/>
<dbReference type="InterPro" id="IPR014004">
    <property type="entry name" value="Transpt-assoc_nodulatn_dom_bac"/>
</dbReference>
<comment type="caution">
    <text evidence="4">The sequence shown here is derived from an EMBL/GenBank/DDBJ whole genome shotgun (WGS) entry which is preliminary data.</text>
</comment>
<name>M7PSD4_9GAMM</name>
<dbReference type="RefSeq" id="WP_009726117.1">
    <property type="nucleotide sequence ID" value="NZ_APHR01000027.1"/>
</dbReference>
<evidence type="ECO:0000256" key="1">
    <source>
        <dbReference type="ARBA" id="ARBA00022729"/>
    </source>
</evidence>
<feature type="domain" description="BON" evidence="3">
    <location>
        <begin position="47"/>
        <end position="116"/>
    </location>
</feature>
<feature type="signal peptide" evidence="2">
    <location>
        <begin position="1"/>
        <end position="20"/>
    </location>
</feature>
<organism evidence="4 5">
    <name type="scientific">Methylophaga lonarensis MPL</name>
    <dbReference type="NCBI Taxonomy" id="1286106"/>
    <lineage>
        <taxon>Bacteria</taxon>
        <taxon>Pseudomonadati</taxon>
        <taxon>Pseudomonadota</taxon>
        <taxon>Gammaproteobacteria</taxon>
        <taxon>Thiotrichales</taxon>
        <taxon>Piscirickettsiaceae</taxon>
        <taxon>Methylophaga</taxon>
    </lineage>
</organism>
<feature type="chain" id="PRO_5004083325" evidence="2">
    <location>
        <begin position="21"/>
        <end position="193"/>
    </location>
</feature>
<sequence length="193" mass="20950">MKKLCVIGLMLLPVLASQQACVPVVATGATTAVAMAYDRRTAGSIIDDQNITLRGRSAIINNDEINRQSNISINSFNGVVLITGETPTEEVKQQVTAIIKDIPKVRVVRNELAIAAPSALTSRSSDAWITSKVKARMTGDQNVDPLHVRVVTERGIVYLMGMVTRAEAEDAVRVARTTSGVQRVIKVFEYVTE</sequence>
<dbReference type="PANTHER" id="PTHR34606">
    <property type="entry name" value="BON DOMAIN-CONTAINING PROTEIN"/>
    <property type="match status" value="1"/>
</dbReference>
<dbReference type="EMBL" id="APHR01000027">
    <property type="protein sequence ID" value="EMR13329.1"/>
    <property type="molecule type" value="Genomic_DNA"/>
</dbReference>
<dbReference type="Gene3D" id="3.30.1340.30">
    <property type="match status" value="1"/>
</dbReference>
<dbReference type="Pfam" id="PF04972">
    <property type="entry name" value="BON"/>
    <property type="match status" value="2"/>
</dbReference>
<dbReference type="AlphaFoldDB" id="M7PSD4"/>
<keyword evidence="5" id="KW-1185">Reference proteome</keyword>
<dbReference type="eggNOG" id="COG2823">
    <property type="taxonomic scope" value="Bacteria"/>
</dbReference>
<dbReference type="InterPro" id="IPR051686">
    <property type="entry name" value="Lipoprotein_DolP"/>
</dbReference>
<protein>
    <submittedName>
        <fullName evidence="4">Hemolysin</fullName>
    </submittedName>
</protein>
<gene>
    <name evidence="4" type="ORF">MPL1_05559</name>
</gene>
<feature type="domain" description="BON" evidence="3">
    <location>
        <begin position="125"/>
        <end position="193"/>
    </location>
</feature>
<reference evidence="4 5" key="1">
    <citation type="journal article" date="2013" name="Genome Announc.">
        <title>Draft Genome Sequence of Methylophaga lonarensis MPLT, a Haloalkaliphilic (Non-Methane-Utilizing) Methylotroph.</title>
        <authorList>
            <person name="Shetty S.A."/>
            <person name="Marathe N.P."/>
            <person name="Munot H."/>
            <person name="Antony C.P."/>
            <person name="Dhotre D.P."/>
            <person name="Murrell J.C."/>
            <person name="Shouche Y.S."/>
        </authorList>
    </citation>
    <scope>NUCLEOTIDE SEQUENCE [LARGE SCALE GENOMIC DNA]</scope>
    <source>
        <strain evidence="4 5">MPL</strain>
    </source>
</reference>